<dbReference type="Pfam" id="PF16929">
    <property type="entry name" value="Asp2"/>
    <property type="match status" value="1"/>
</dbReference>
<dbReference type="EMBL" id="VUNC01000008">
    <property type="protein sequence ID" value="MST73303.1"/>
    <property type="molecule type" value="Genomic_DNA"/>
</dbReference>
<gene>
    <name evidence="1" type="primary">asp2</name>
    <name evidence="1" type="ORF">FYJ68_09340</name>
</gene>
<dbReference type="InterPro" id="IPR022267">
    <property type="entry name" value="Asp2"/>
</dbReference>
<dbReference type="GO" id="GO:0015031">
    <property type="term" value="P:protein transport"/>
    <property type="evidence" value="ECO:0007669"/>
    <property type="project" value="InterPro"/>
</dbReference>
<keyword evidence="2" id="KW-1185">Reference proteome</keyword>
<evidence type="ECO:0000313" key="1">
    <source>
        <dbReference type="EMBL" id="MST73303.1"/>
    </source>
</evidence>
<dbReference type="RefSeq" id="WP_154436027.1">
    <property type="nucleotide sequence ID" value="NZ_VUNC01000008.1"/>
</dbReference>
<protein>
    <submittedName>
        <fullName evidence="1">Accessory Sec system protein Asp2</fullName>
    </submittedName>
</protein>
<dbReference type="NCBIfam" id="TIGR03712">
    <property type="entry name" value="acc_sec_asp2"/>
    <property type="match status" value="1"/>
</dbReference>
<accession>A0A6N7XGA2</accession>
<sequence length="502" mass="57105">MVSTRALQLGNSDYSRLVELGEDVEWCFEPVLEADDPEYDIAFVARDLTESEVAYLARHVRAYCLFVSDGVALDARMARLMRSRMGRRYTEADIPRFLSDDLRNYFSSPYGEKFDPHAMAISPNFRGSVRWNGYTEAVLQGSFGESMQQVAYWRGNVPVEQGQAIDLWLEYEKDGDVQIELQVVQFPRGSVSVVQNVWRFSEEDLRELVTIDNDKLPGPIFVTLKARGQGTLRIRALHDRHSRRGVGAFVPGGRRWVTADREELFTYFDPGDLKPPLCVYFSGYKTMEGFEGYHMMRRMGCPFLLVSDARLEGGAFYVGSEEYEGLVCRAIRDALGELGFTEEQMVLSGLSMGTFGALYYGTMVRSSDVIVGKPLLSLGNVAKNERLQRPGVFPTSLDLLWKECGSLDDDAVERLNNRFWDRFDQTDWSGRTIYAAYMIEDDYDHDAYQRLLSHLSGNGAKVIGKGLHGRHNDDTRGIVSWFVGQYHRVLGQEYGRGRRRDA</sequence>
<proteinExistence type="predicted"/>
<evidence type="ECO:0000313" key="2">
    <source>
        <dbReference type="Proteomes" id="UP000469325"/>
    </source>
</evidence>
<dbReference type="Proteomes" id="UP000469325">
    <property type="component" value="Unassembled WGS sequence"/>
</dbReference>
<organism evidence="1 2">
    <name type="scientific">Olsenella porci</name>
    <dbReference type="NCBI Taxonomy" id="2652279"/>
    <lineage>
        <taxon>Bacteria</taxon>
        <taxon>Bacillati</taxon>
        <taxon>Actinomycetota</taxon>
        <taxon>Coriobacteriia</taxon>
        <taxon>Coriobacteriales</taxon>
        <taxon>Atopobiaceae</taxon>
        <taxon>Olsenella</taxon>
    </lineage>
</organism>
<dbReference type="AlphaFoldDB" id="A0A6N7XGA2"/>
<comment type="caution">
    <text evidence="1">The sequence shown here is derived from an EMBL/GenBank/DDBJ whole genome shotgun (WGS) entry which is preliminary data.</text>
</comment>
<name>A0A6N7XGA2_9ACTN</name>
<reference evidence="1 2" key="1">
    <citation type="submission" date="2019-08" db="EMBL/GenBank/DDBJ databases">
        <title>In-depth cultivation of the pig gut microbiome towards novel bacterial diversity and tailored functional studies.</title>
        <authorList>
            <person name="Wylensek D."/>
            <person name="Hitch T.C.A."/>
            <person name="Clavel T."/>
        </authorList>
    </citation>
    <scope>NUCLEOTIDE SEQUENCE [LARGE SCALE GENOMIC DNA]</scope>
    <source>
        <strain evidence="1 2">CA-Schmier-601-WT-1</strain>
    </source>
</reference>